<sequence>MSDMGSVYFPSCNFTKASPQAAKKLRAYLKEKMPVAGCCRIDKTPYPAGDTALYFCQACRETLEAKPDNQLVLQNLFVWLAEQADFPWPDYSGLTVNVQDCWRDRQHPEIFDAARACMTKMGVAVIEMEENRERSVFCGNLHFEPKKPENLALLQSRPGVPLYEYPEEEQRQLMGEQAEKLTAPLAVAYCNRCTAGLLLGGARAVHLMELCMGTYQG</sequence>
<comment type="caution">
    <text evidence="1">The sequence shown here is derived from an EMBL/GenBank/DDBJ whole genome shotgun (WGS) entry which is preliminary data.</text>
</comment>
<accession>A0A9D1YEA5</accession>
<dbReference type="EMBL" id="DXDU01000152">
    <property type="protein sequence ID" value="HIY27377.1"/>
    <property type="molecule type" value="Genomic_DNA"/>
</dbReference>
<organism evidence="1 2">
    <name type="scientific">Candidatus Acutalibacter pullistercoris</name>
    <dbReference type="NCBI Taxonomy" id="2838418"/>
    <lineage>
        <taxon>Bacteria</taxon>
        <taxon>Bacillati</taxon>
        <taxon>Bacillota</taxon>
        <taxon>Clostridia</taxon>
        <taxon>Eubacteriales</taxon>
        <taxon>Acutalibacteraceae</taxon>
        <taxon>Acutalibacter</taxon>
    </lineage>
</organism>
<reference evidence="1" key="1">
    <citation type="journal article" date="2021" name="PeerJ">
        <title>Extensive microbial diversity within the chicken gut microbiome revealed by metagenomics and culture.</title>
        <authorList>
            <person name="Gilroy R."/>
            <person name="Ravi A."/>
            <person name="Getino M."/>
            <person name="Pursley I."/>
            <person name="Horton D.L."/>
            <person name="Alikhan N.F."/>
            <person name="Baker D."/>
            <person name="Gharbi K."/>
            <person name="Hall N."/>
            <person name="Watson M."/>
            <person name="Adriaenssens E.M."/>
            <person name="Foster-Nyarko E."/>
            <person name="Jarju S."/>
            <person name="Secka A."/>
            <person name="Antonio M."/>
            <person name="Oren A."/>
            <person name="Chaudhuri R.R."/>
            <person name="La Ragione R."/>
            <person name="Hildebrand F."/>
            <person name="Pallen M.J."/>
        </authorList>
    </citation>
    <scope>NUCLEOTIDE SEQUENCE</scope>
    <source>
        <strain evidence="1">1282</strain>
    </source>
</reference>
<gene>
    <name evidence="1" type="ORF">H9838_09455</name>
</gene>
<dbReference type="AlphaFoldDB" id="A0A9D1YEA5"/>
<evidence type="ECO:0000313" key="1">
    <source>
        <dbReference type="EMBL" id="HIY27377.1"/>
    </source>
</evidence>
<protein>
    <submittedName>
        <fullName evidence="1">Uncharacterized protein</fullName>
    </submittedName>
</protein>
<dbReference type="Proteomes" id="UP000823915">
    <property type="component" value="Unassembled WGS sequence"/>
</dbReference>
<evidence type="ECO:0000313" key="2">
    <source>
        <dbReference type="Proteomes" id="UP000823915"/>
    </source>
</evidence>
<name>A0A9D1YEA5_9FIRM</name>
<proteinExistence type="predicted"/>
<reference evidence="1" key="2">
    <citation type="submission" date="2021-04" db="EMBL/GenBank/DDBJ databases">
        <authorList>
            <person name="Gilroy R."/>
        </authorList>
    </citation>
    <scope>NUCLEOTIDE SEQUENCE</scope>
    <source>
        <strain evidence="1">1282</strain>
    </source>
</reference>